<dbReference type="KEGG" id="cak:Caul_1942"/>
<dbReference type="AlphaFoldDB" id="B0T5R3"/>
<dbReference type="GO" id="GO:0004089">
    <property type="term" value="F:carbonate dehydratase activity"/>
    <property type="evidence" value="ECO:0007669"/>
    <property type="project" value="InterPro"/>
</dbReference>
<dbReference type="InterPro" id="IPR001765">
    <property type="entry name" value="Carbonic_anhydrase"/>
</dbReference>
<dbReference type="HOGENOM" id="CLU_2245079_0_0_5"/>
<accession>B0T5R3</accession>
<comment type="similarity">
    <text evidence="1">Belongs to the beta-class carbonic anhydrase family.</text>
</comment>
<dbReference type="STRING" id="366602.Caul_1942"/>
<dbReference type="GO" id="GO:0008270">
    <property type="term" value="F:zinc ion binding"/>
    <property type="evidence" value="ECO:0007669"/>
    <property type="project" value="InterPro"/>
</dbReference>
<dbReference type="EMBL" id="CP000927">
    <property type="protein sequence ID" value="ABZ71071.1"/>
    <property type="molecule type" value="Genomic_DNA"/>
</dbReference>
<proteinExistence type="inferred from homology"/>
<sequence length="104" mass="11523">MKSLVDGCEHDRSDYTGHWMGLARSALSATADIQPIEARLKACEEETVRVSLRNLMTFPWIADAVGQGRLQMHGAYFDIRLGALALLGPDNLFRHLSIDVAPKD</sequence>
<organism evidence="2">
    <name type="scientific">Caulobacter sp. (strain K31)</name>
    <dbReference type="NCBI Taxonomy" id="366602"/>
    <lineage>
        <taxon>Bacteria</taxon>
        <taxon>Pseudomonadati</taxon>
        <taxon>Pseudomonadota</taxon>
        <taxon>Alphaproteobacteria</taxon>
        <taxon>Caulobacterales</taxon>
        <taxon>Caulobacteraceae</taxon>
        <taxon>Caulobacter</taxon>
    </lineage>
</organism>
<evidence type="ECO:0000256" key="1">
    <source>
        <dbReference type="ARBA" id="ARBA00006217"/>
    </source>
</evidence>
<dbReference type="Pfam" id="PF00484">
    <property type="entry name" value="Pro_CA"/>
    <property type="match status" value="1"/>
</dbReference>
<dbReference type="Gene3D" id="3.40.1050.10">
    <property type="entry name" value="Carbonic anhydrase"/>
    <property type="match status" value="1"/>
</dbReference>
<dbReference type="InterPro" id="IPR036874">
    <property type="entry name" value="Carbonic_anhydrase_sf"/>
</dbReference>
<name>B0T5R3_CAUSK</name>
<gene>
    <name evidence="2" type="ordered locus">Caul_1942</name>
</gene>
<reference evidence="2" key="1">
    <citation type="submission" date="2008-01" db="EMBL/GenBank/DDBJ databases">
        <title>Complete sequence of chromosome of Caulobacter sp. K31.</title>
        <authorList>
            <consortium name="US DOE Joint Genome Institute"/>
            <person name="Copeland A."/>
            <person name="Lucas S."/>
            <person name="Lapidus A."/>
            <person name="Barry K."/>
            <person name="Glavina del Rio T."/>
            <person name="Dalin E."/>
            <person name="Tice H."/>
            <person name="Pitluck S."/>
            <person name="Bruce D."/>
            <person name="Goodwin L."/>
            <person name="Thompson L.S."/>
            <person name="Brettin T."/>
            <person name="Detter J.C."/>
            <person name="Han C."/>
            <person name="Schmutz J."/>
            <person name="Larimer F."/>
            <person name="Land M."/>
            <person name="Hauser L."/>
            <person name="Kyrpides N."/>
            <person name="Kim E."/>
            <person name="Stephens C."/>
            <person name="Richardson P."/>
        </authorList>
    </citation>
    <scope>NUCLEOTIDE SEQUENCE [LARGE SCALE GENOMIC DNA]</scope>
    <source>
        <strain evidence="2">K31</strain>
    </source>
</reference>
<protein>
    <submittedName>
        <fullName evidence="2">Carbonate dehydratase</fullName>
    </submittedName>
</protein>
<dbReference type="eggNOG" id="COG0288">
    <property type="taxonomic scope" value="Bacteria"/>
</dbReference>
<dbReference type="SUPFAM" id="SSF53056">
    <property type="entry name" value="beta-carbonic anhydrase, cab"/>
    <property type="match status" value="1"/>
</dbReference>
<evidence type="ECO:0000313" key="2">
    <source>
        <dbReference type="EMBL" id="ABZ71071.1"/>
    </source>
</evidence>